<dbReference type="GO" id="GO:0008168">
    <property type="term" value="F:methyltransferase activity"/>
    <property type="evidence" value="ECO:0007669"/>
    <property type="project" value="UniProtKB-KW"/>
</dbReference>
<feature type="compositionally biased region" description="Polar residues" evidence="2">
    <location>
        <begin position="90"/>
        <end position="100"/>
    </location>
</feature>
<comment type="similarity">
    <text evidence="1">Belongs to the methyltransferase superfamily. LaeA methyltransferase family.</text>
</comment>
<evidence type="ECO:0000313" key="3">
    <source>
        <dbReference type="EMBL" id="KAF6823187.1"/>
    </source>
</evidence>
<name>A0A8H6N7F1_9PEZI</name>
<evidence type="ECO:0000256" key="2">
    <source>
        <dbReference type="SAM" id="MobiDB-lite"/>
    </source>
</evidence>
<feature type="region of interest" description="Disordered" evidence="2">
    <location>
        <begin position="1"/>
        <end position="132"/>
    </location>
</feature>
<dbReference type="CDD" id="cd02440">
    <property type="entry name" value="AdoMet_MTases"/>
    <property type="match status" value="1"/>
</dbReference>
<evidence type="ECO:0000313" key="4">
    <source>
        <dbReference type="Proteomes" id="UP000654918"/>
    </source>
</evidence>
<dbReference type="EMBL" id="WIGO01000218">
    <property type="protein sequence ID" value="KAF6823187.1"/>
    <property type="molecule type" value="Genomic_DNA"/>
</dbReference>
<dbReference type="PANTHER" id="PTHR43591">
    <property type="entry name" value="METHYLTRANSFERASE"/>
    <property type="match status" value="1"/>
</dbReference>
<dbReference type="Gene3D" id="3.40.50.150">
    <property type="entry name" value="Vaccinia Virus protein VP39"/>
    <property type="match status" value="1"/>
</dbReference>
<proteinExistence type="inferred from homology"/>
<comment type="caution">
    <text evidence="3">The sequence shown here is derived from an EMBL/GenBank/DDBJ whole genome shotgun (WGS) entry which is preliminary data.</text>
</comment>
<dbReference type="PANTHER" id="PTHR43591:SF24">
    <property type="entry name" value="2-METHOXY-6-POLYPRENYL-1,4-BENZOQUINOL METHYLASE, MITOCHONDRIAL"/>
    <property type="match status" value="1"/>
</dbReference>
<dbReference type="SUPFAM" id="SSF53335">
    <property type="entry name" value="S-adenosyl-L-methionine-dependent methyltransferases"/>
    <property type="match status" value="1"/>
</dbReference>
<keyword evidence="3" id="KW-0489">Methyltransferase</keyword>
<accession>A0A8H6N7F1</accession>
<dbReference type="Pfam" id="PF13489">
    <property type="entry name" value="Methyltransf_23"/>
    <property type="match status" value="1"/>
</dbReference>
<organism evidence="3 4">
    <name type="scientific">Colletotrichum plurivorum</name>
    <dbReference type="NCBI Taxonomy" id="2175906"/>
    <lineage>
        <taxon>Eukaryota</taxon>
        <taxon>Fungi</taxon>
        <taxon>Dikarya</taxon>
        <taxon>Ascomycota</taxon>
        <taxon>Pezizomycotina</taxon>
        <taxon>Sordariomycetes</taxon>
        <taxon>Hypocreomycetidae</taxon>
        <taxon>Glomerellales</taxon>
        <taxon>Glomerellaceae</taxon>
        <taxon>Colletotrichum</taxon>
        <taxon>Colletotrichum orchidearum species complex</taxon>
    </lineage>
</organism>
<evidence type="ECO:0000256" key="1">
    <source>
        <dbReference type="ARBA" id="ARBA00038158"/>
    </source>
</evidence>
<gene>
    <name evidence="3" type="ORF">CPLU01_11557</name>
</gene>
<feature type="compositionally biased region" description="Basic and acidic residues" evidence="2">
    <location>
        <begin position="50"/>
        <end position="61"/>
    </location>
</feature>
<protein>
    <submittedName>
        <fullName evidence="3">TAM domain methyltransferase</fullName>
    </submittedName>
</protein>
<dbReference type="Proteomes" id="UP000654918">
    <property type="component" value="Unassembled WGS sequence"/>
</dbReference>
<feature type="compositionally biased region" description="Low complexity" evidence="2">
    <location>
        <begin position="27"/>
        <end position="49"/>
    </location>
</feature>
<dbReference type="AlphaFoldDB" id="A0A8H6N7F1"/>
<dbReference type="GO" id="GO:0032259">
    <property type="term" value="P:methylation"/>
    <property type="evidence" value="ECO:0007669"/>
    <property type="project" value="UniProtKB-KW"/>
</dbReference>
<feature type="compositionally biased region" description="Polar residues" evidence="2">
    <location>
        <begin position="69"/>
        <end position="78"/>
    </location>
</feature>
<keyword evidence="3" id="KW-0808">Transferase</keyword>
<feature type="compositionally biased region" description="Basic residues" evidence="2">
    <location>
        <begin position="1"/>
        <end position="12"/>
    </location>
</feature>
<sequence length="448" mass="49815">MDNHTSHRRLRRTGGSGSPVGRDPRPSTGANSVSAASTSTLTATSTMSSEHPRIFSTDSERPQTPPSTRPSLSIQSKQTGDEQYPEDHPSPTSDEVNQTVWAGASDSDEISDETTVNPSIRAPSRANTQKKDKKSFFQSIFNKFAKTGRRFGFVPNSKWSSSVLLTGWAVLQHQIIAELFDGRLHLAPVGKARAVLDVGTGPGVFTLSLSPHNWSTGPLVVTMMTIPKRSTSTNTVFFSPAAAAKNNPTCSVVGIDIEKVRPPYTMPNCQFRVMDAAGKWDLNRQFDFIHVRMLGDFADKEQLVRTVYEHLNPGGWVEFTEWIAVLQSPDRSLNGTAFHKWNLLLRQGLRNMGRSLQYPSQYQPLLRKAGFERLRLTKYAAPTNACYPGKKCQRFGAMMVDNWNAIIEPLSVPVFTIGLGWSEPQVQNLVRDVRKEIADTNYHSFMTL</sequence>
<keyword evidence="4" id="KW-1185">Reference proteome</keyword>
<dbReference type="InterPro" id="IPR029063">
    <property type="entry name" value="SAM-dependent_MTases_sf"/>
</dbReference>
<reference evidence="3" key="1">
    <citation type="journal article" date="2020" name="Phytopathology">
        <title>Genome Sequence Resources of Colletotrichum truncatum, C. plurivorum, C. musicola, and C. sojae: Four Species Pathogenic to Soybean (Glycine max).</title>
        <authorList>
            <person name="Rogerio F."/>
            <person name="Boufleur T.R."/>
            <person name="Ciampi-Guillardi M."/>
            <person name="Sukno S.A."/>
            <person name="Thon M.R."/>
            <person name="Massola Junior N.S."/>
            <person name="Baroncelli R."/>
        </authorList>
    </citation>
    <scope>NUCLEOTIDE SEQUENCE</scope>
    <source>
        <strain evidence="3">LFN00145</strain>
    </source>
</reference>